<dbReference type="Proteomes" id="UP000267251">
    <property type="component" value="Unassembled WGS sequence"/>
</dbReference>
<gene>
    <name evidence="1" type="ORF">BJ684DRAFT_6150</name>
</gene>
<dbReference type="EMBL" id="KZ987818">
    <property type="protein sequence ID" value="RKP14567.1"/>
    <property type="molecule type" value="Genomic_DNA"/>
</dbReference>
<sequence>YRRFLRLAEDWPDDPLRPNRTFRRVLEVTLPERFRAPTDDPAKALARGKVQADALEAILGNTYKDRWPLDEAILSPAKDPNYYKRMLRGLEEGAKDGSL</sequence>
<feature type="non-terminal residue" evidence="1">
    <location>
        <position position="99"/>
    </location>
</feature>
<dbReference type="PANTHER" id="PTHR28250:SF1">
    <property type="entry name" value="CYTOCHROME B PRE-MRNA-PROCESSING PROTEIN 6"/>
    <property type="match status" value="1"/>
</dbReference>
<dbReference type="Pfam" id="PF20180">
    <property type="entry name" value="UQCC2_CBP6"/>
    <property type="match status" value="1"/>
</dbReference>
<organism evidence="1 2">
    <name type="scientific">Piptocephalis cylindrospora</name>
    <dbReference type="NCBI Taxonomy" id="1907219"/>
    <lineage>
        <taxon>Eukaryota</taxon>
        <taxon>Fungi</taxon>
        <taxon>Fungi incertae sedis</taxon>
        <taxon>Zoopagomycota</taxon>
        <taxon>Zoopagomycotina</taxon>
        <taxon>Zoopagomycetes</taxon>
        <taxon>Zoopagales</taxon>
        <taxon>Piptocephalidaceae</taxon>
        <taxon>Piptocephalis</taxon>
    </lineage>
</organism>
<dbReference type="AlphaFoldDB" id="A0A4P9Y6A6"/>
<reference evidence="2" key="1">
    <citation type="journal article" date="2018" name="Nat. Microbiol.">
        <title>Leveraging single-cell genomics to expand the fungal tree of life.</title>
        <authorList>
            <person name="Ahrendt S.R."/>
            <person name="Quandt C.A."/>
            <person name="Ciobanu D."/>
            <person name="Clum A."/>
            <person name="Salamov A."/>
            <person name="Andreopoulos B."/>
            <person name="Cheng J.F."/>
            <person name="Woyke T."/>
            <person name="Pelin A."/>
            <person name="Henrissat B."/>
            <person name="Reynolds N.K."/>
            <person name="Benny G.L."/>
            <person name="Smith M.E."/>
            <person name="James T.Y."/>
            <person name="Grigoriev I.V."/>
        </authorList>
    </citation>
    <scope>NUCLEOTIDE SEQUENCE [LARGE SCALE GENOMIC DNA]</scope>
</reference>
<proteinExistence type="predicted"/>
<evidence type="ECO:0000313" key="1">
    <source>
        <dbReference type="EMBL" id="RKP14567.1"/>
    </source>
</evidence>
<dbReference type="InterPro" id="IPR037653">
    <property type="entry name" value="Cbp6"/>
</dbReference>
<dbReference type="PANTHER" id="PTHR28250">
    <property type="entry name" value="CYTOCHROME B PRE-MRNA-PROCESSING PROTEIN 6"/>
    <property type="match status" value="1"/>
</dbReference>
<dbReference type="GO" id="GO:0034551">
    <property type="term" value="P:mitochondrial respiratory chain complex III assembly"/>
    <property type="evidence" value="ECO:0007669"/>
    <property type="project" value="TreeGrafter"/>
</dbReference>
<keyword evidence="2" id="KW-1185">Reference proteome</keyword>
<feature type="non-terminal residue" evidence="1">
    <location>
        <position position="1"/>
    </location>
</feature>
<accession>A0A4P9Y6A6</accession>
<dbReference type="OrthoDB" id="2107880at2759"/>
<dbReference type="GO" id="GO:0043022">
    <property type="term" value="F:ribosome binding"/>
    <property type="evidence" value="ECO:0007669"/>
    <property type="project" value="InterPro"/>
</dbReference>
<name>A0A4P9Y6A6_9FUNG</name>
<dbReference type="GO" id="GO:0061671">
    <property type="term" value="C:Cbp3p-Cbp6 complex"/>
    <property type="evidence" value="ECO:0007669"/>
    <property type="project" value="InterPro"/>
</dbReference>
<evidence type="ECO:0000313" key="2">
    <source>
        <dbReference type="Proteomes" id="UP000267251"/>
    </source>
</evidence>
<protein>
    <submittedName>
        <fullName evidence="1">Uncharacterized protein</fullName>
    </submittedName>
</protein>